<protein>
    <submittedName>
        <fullName evidence="3">NAD-dependent epimerase/dehydratase family protein</fullName>
    </submittedName>
</protein>
<dbReference type="SUPFAM" id="SSF51735">
    <property type="entry name" value="NAD(P)-binding Rossmann-fold domains"/>
    <property type="match status" value="1"/>
</dbReference>
<evidence type="ECO:0000313" key="4">
    <source>
        <dbReference type="Proteomes" id="UP001385809"/>
    </source>
</evidence>
<dbReference type="EMBL" id="JBBEGN010000015">
    <property type="protein sequence ID" value="MEJ2870755.1"/>
    <property type="molecule type" value="Genomic_DNA"/>
</dbReference>
<reference evidence="3 4" key="1">
    <citation type="submission" date="2024-03" db="EMBL/GenBank/DDBJ databases">
        <title>Actinomycetospora sp. OC33-EN08, a novel actinomycete isolated from wild orchid (Aerides multiflora).</title>
        <authorList>
            <person name="Suriyachadkun C."/>
        </authorList>
    </citation>
    <scope>NUCLEOTIDE SEQUENCE [LARGE SCALE GENOMIC DNA]</scope>
    <source>
        <strain evidence="3 4">OC33-EN08</strain>
    </source>
</reference>
<dbReference type="RefSeq" id="WP_337697324.1">
    <property type="nucleotide sequence ID" value="NZ_JBBEGN010000015.1"/>
</dbReference>
<sequence length="282" mass="29128">MRVVVTGAGGFVGRRVARIFRTAGHDVLGLSRSAFDGRSLDDVLAGADVVCHLAARVRVRESREDPLGYWQVNLGGTRAVLAACPPTARVVIASTCTVYAPSDAPIGEDAPLDPASPYAASKLAADLLARDVAGSGGPGVVSLRAFNVAGPGDPDPSRVVPALLARAAGATSAPFRVNGDGSAVRDYLHVDDIADAFLAAADTAEPGTWRAYTVGSGRGTSVADLIDTVRRVTGRAVPVEHGPAVVEPARLVADPARIRADLGWAATRSDPERIVADAWIAR</sequence>
<dbReference type="Pfam" id="PF01370">
    <property type="entry name" value="Epimerase"/>
    <property type="match status" value="1"/>
</dbReference>
<dbReference type="Proteomes" id="UP001385809">
    <property type="component" value="Unassembled WGS sequence"/>
</dbReference>
<evidence type="ECO:0000259" key="2">
    <source>
        <dbReference type="Pfam" id="PF01370"/>
    </source>
</evidence>
<proteinExistence type="inferred from homology"/>
<organism evidence="3 4">
    <name type="scientific">Actinomycetospora aurantiaca</name>
    <dbReference type="NCBI Taxonomy" id="3129233"/>
    <lineage>
        <taxon>Bacteria</taxon>
        <taxon>Bacillati</taxon>
        <taxon>Actinomycetota</taxon>
        <taxon>Actinomycetes</taxon>
        <taxon>Pseudonocardiales</taxon>
        <taxon>Pseudonocardiaceae</taxon>
        <taxon>Actinomycetospora</taxon>
    </lineage>
</organism>
<accession>A0ABU8MTW2</accession>
<evidence type="ECO:0000256" key="1">
    <source>
        <dbReference type="ARBA" id="ARBA00007637"/>
    </source>
</evidence>
<gene>
    <name evidence="3" type="ORF">WCD74_23535</name>
</gene>
<comment type="similarity">
    <text evidence="1">Belongs to the NAD(P)-dependent epimerase/dehydratase family.</text>
</comment>
<comment type="caution">
    <text evidence="3">The sequence shown here is derived from an EMBL/GenBank/DDBJ whole genome shotgun (WGS) entry which is preliminary data.</text>
</comment>
<dbReference type="Gene3D" id="3.40.50.720">
    <property type="entry name" value="NAD(P)-binding Rossmann-like Domain"/>
    <property type="match status" value="1"/>
</dbReference>
<name>A0ABU8MTW2_9PSEU</name>
<feature type="domain" description="NAD-dependent epimerase/dehydratase" evidence="2">
    <location>
        <begin position="3"/>
        <end position="214"/>
    </location>
</feature>
<dbReference type="PANTHER" id="PTHR43000">
    <property type="entry name" value="DTDP-D-GLUCOSE 4,6-DEHYDRATASE-RELATED"/>
    <property type="match status" value="1"/>
</dbReference>
<evidence type="ECO:0000313" key="3">
    <source>
        <dbReference type="EMBL" id="MEJ2870755.1"/>
    </source>
</evidence>
<dbReference type="InterPro" id="IPR036291">
    <property type="entry name" value="NAD(P)-bd_dom_sf"/>
</dbReference>
<dbReference type="InterPro" id="IPR001509">
    <property type="entry name" value="Epimerase_deHydtase"/>
</dbReference>
<keyword evidence="4" id="KW-1185">Reference proteome</keyword>